<dbReference type="SUPFAM" id="SSF56024">
    <property type="entry name" value="Phospholipase D/nuclease"/>
    <property type="match status" value="1"/>
</dbReference>
<keyword evidence="7" id="KW-0812">Transmembrane</keyword>
<dbReference type="Proteomes" id="UP000294614">
    <property type="component" value="Unassembled WGS sequence"/>
</dbReference>
<dbReference type="Pfam" id="PF13091">
    <property type="entry name" value="PLDc_2"/>
    <property type="match status" value="1"/>
</dbReference>
<dbReference type="InterPro" id="IPR025202">
    <property type="entry name" value="PLD-like_dom"/>
</dbReference>
<evidence type="ECO:0000256" key="6">
    <source>
        <dbReference type="ARBA" id="ARBA00023098"/>
    </source>
</evidence>
<evidence type="ECO:0000256" key="2">
    <source>
        <dbReference type="ARBA" id="ARBA00008664"/>
    </source>
</evidence>
<comment type="caution">
    <text evidence="9">The sequence shown here is derived from an EMBL/GenBank/DDBJ whole genome shotgun (WGS) entry which is preliminary data.</text>
</comment>
<keyword evidence="10" id="KW-1185">Reference proteome</keyword>
<evidence type="ECO:0000313" key="9">
    <source>
        <dbReference type="EMBL" id="TCK59557.1"/>
    </source>
</evidence>
<dbReference type="InterPro" id="IPR001736">
    <property type="entry name" value="PLipase_D/transphosphatidylase"/>
</dbReference>
<accession>A0A4R1K6E3</accession>
<comment type="catalytic activity">
    <reaction evidence="1">
        <text>a 1,2-diacyl-sn-glycero-3-phosphocholine + H2O = a 1,2-diacyl-sn-glycero-3-phosphate + choline + H(+)</text>
        <dbReference type="Rhea" id="RHEA:14445"/>
        <dbReference type="ChEBI" id="CHEBI:15354"/>
        <dbReference type="ChEBI" id="CHEBI:15377"/>
        <dbReference type="ChEBI" id="CHEBI:15378"/>
        <dbReference type="ChEBI" id="CHEBI:57643"/>
        <dbReference type="ChEBI" id="CHEBI:58608"/>
        <dbReference type="EC" id="3.1.4.4"/>
    </reaction>
</comment>
<keyword evidence="5" id="KW-0442">Lipid degradation</keyword>
<dbReference type="PANTHER" id="PTHR43856">
    <property type="entry name" value="CARDIOLIPIN HYDROLASE"/>
    <property type="match status" value="1"/>
</dbReference>
<proteinExistence type="inferred from homology"/>
<evidence type="ECO:0000256" key="1">
    <source>
        <dbReference type="ARBA" id="ARBA00000798"/>
    </source>
</evidence>
<dbReference type="PANTHER" id="PTHR43856:SF1">
    <property type="entry name" value="MITOCHONDRIAL CARDIOLIPIN HYDROLASE"/>
    <property type="match status" value="1"/>
</dbReference>
<dbReference type="InterPro" id="IPR051406">
    <property type="entry name" value="PLD_domain"/>
</dbReference>
<dbReference type="EC" id="3.1.4.4" evidence="3"/>
<sequence>MIFGRKYRKLWLKLFSILAIFVSLFVYTNLKAEVTEHEAQVSVLTDEELLPVFVNDIGNAKKSIYMAIYMFKTSDFKPGDTEIIKQALLKAARSGVKVYVMMDDSDKKDITGKINRETGEELSKGGIKVVYDAKSKRMHSKVTVIDGRITYIGSHNYTVSAMKYNNEITARIVSDGAAAETAEYIKSIKEGRP</sequence>
<feature type="transmembrane region" description="Helical" evidence="7">
    <location>
        <begin position="12"/>
        <end position="30"/>
    </location>
</feature>
<evidence type="ECO:0000259" key="8">
    <source>
        <dbReference type="PROSITE" id="PS50035"/>
    </source>
</evidence>
<dbReference type="PROSITE" id="PS50035">
    <property type="entry name" value="PLD"/>
    <property type="match status" value="1"/>
</dbReference>
<keyword evidence="7" id="KW-0472">Membrane</keyword>
<keyword evidence="6" id="KW-0443">Lipid metabolism</keyword>
<dbReference type="GO" id="GO:0016891">
    <property type="term" value="F:RNA endonuclease activity producing 5'-phosphomonoesters, hydrolytic mechanism"/>
    <property type="evidence" value="ECO:0007669"/>
    <property type="project" value="TreeGrafter"/>
</dbReference>
<organism evidence="9 10">
    <name type="scientific">Seleniivibrio woodruffii</name>
    <dbReference type="NCBI Taxonomy" id="1078050"/>
    <lineage>
        <taxon>Bacteria</taxon>
        <taxon>Pseudomonadati</taxon>
        <taxon>Deferribacterota</taxon>
        <taxon>Deferribacteres</taxon>
        <taxon>Deferribacterales</taxon>
        <taxon>Geovibrionaceae</taxon>
        <taxon>Seleniivibrio</taxon>
    </lineage>
</organism>
<comment type="similarity">
    <text evidence="2">Belongs to the phospholipase D family.</text>
</comment>
<reference evidence="9 10" key="1">
    <citation type="submission" date="2019-03" db="EMBL/GenBank/DDBJ databases">
        <title>Genomic Encyclopedia of Type Strains, Phase IV (KMG-IV): sequencing the most valuable type-strain genomes for metagenomic binning, comparative biology and taxonomic classification.</title>
        <authorList>
            <person name="Goeker M."/>
        </authorList>
    </citation>
    <scope>NUCLEOTIDE SEQUENCE [LARGE SCALE GENOMIC DNA]</scope>
    <source>
        <strain evidence="9 10">DSM 24984</strain>
    </source>
</reference>
<dbReference type="Gene3D" id="3.30.870.10">
    <property type="entry name" value="Endonuclease Chain A"/>
    <property type="match status" value="1"/>
</dbReference>
<protein>
    <recommendedName>
        <fullName evidence="3">phospholipase D</fullName>
        <ecNumber evidence="3">3.1.4.4</ecNumber>
    </recommendedName>
</protein>
<dbReference type="GO" id="GO:0006793">
    <property type="term" value="P:phosphorus metabolic process"/>
    <property type="evidence" value="ECO:0007669"/>
    <property type="project" value="UniProtKB-ARBA"/>
</dbReference>
<dbReference type="OrthoDB" id="270747at2"/>
<dbReference type="GO" id="GO:0004630">
    <property type="term" value="F:phospholipase D activity"/>
    <property type="evidence" value="ECO:0007669"/>
    <property type="project" value="UniProtKB-EC"/>
</dbReference>
<keyword evidence="4" id="KW-0378">Hydrolase</keyword>
<evidence type="ECO:0000313" key="10">
    <source>
        <dbReference type="Proteomes" id="UP000294614"/>
    </source>
</evidence>
<name>A0A4R1K6E3_9BACT</name>
<keyword evidence="7" id="KW-1133">Transmembrane helix</keyword>
<gene>
    <name evidence="9" type="ORF">C8D98_2491</name>
</gene>
<evidence type="ECO:0000256" key="4">
    <source>
        <dbReference type="ARBA" id="ARBA00022801"/>
    </source>
</evidence>
<feature type="domain" description="PLD phosphodiesterase" evidence="8">
    <location>
        <begin position="134"/>
        <end position="161"/>
    </location>
</feature>
<evidence type="ECO:0000256" key="7">
    <source>
        <dbReference type="SAM" id="Phobius"/>
    </source>
</evidence>
<evidence type="ECO:0000256" key="5">
    <source>
        <dbReference type="ARBA" id="ARBA00022963"/>
    </source>
</evidence>
<dbReference type="AlphaFoldDB" id="A0A4R1K6E3"/>
<dbReference type="EMBL" id="SMGG01000006">
    <property type="protein sequence ID" value="TCK59557.1"/>
    <property type="molecule type" value="Genomic_DNA"/>
</dbReference>
<dbReference type="GO" id="GO:0016042">
    <property type="term" value="P:lipid catabolic process"/>
    <property type="evidence" value="ECO:0007669"/>
    <property type="project" value="UniProtKB-KW"/>
</dbReference>
<evidence type="ECO:0000256" key="3">
    <source>
        <dbReference type="ARBA" id="ARBA00012027"/>
    </source>
</evidence>
<dbReference type="SMART" id="SM00155">
    <property type="entry name" value="PLDc"/>
    <property type="match status" value="1"/>
</dbReference>